<protein>
    <submittedName>
        <fullName evidence="2">DUF3592 domain-containing protein</fullName>
    </submittedName>
</protein>
<organism evidence="2 3">
    <name type="scientific">Terriglobus albidus</name>
    <dbReference type="NCBI Taxonomy" id="1592106"/>
    <lineage>
        <taxon>Bacteria</taxon>
        <taxon>Pseudomonadati</taxon>
        <taxon>Acidobacteriota</taxon>
        <taxon>Terriglobia</taxon>
        <taxon>Terriglobales</taxon>
        <taxon>Acidobacteriaceae</taxon>
        <taxon>Terriglobus</taxon>
    </lineage>
</organism>
<dbReference type="Proteomes" id="UP000321820">
    <property type="component" value="Chromosome"/>
</dbReference>
<dbReference type="AlphaFoldDB" id="A0A5B9EGU9"/>
<evidence type="ECO:0000313" key="2">
    <source>
        <dbReference type="EMBL" id="QEE29286.1"/>
    </source>
</evidence>
<name>A0A5B9EGU9_9BACT</name>
<sequence length="129" mass="14465">MQRLFRVTALALGSILTLIGVGLGLAEGWFLLHAEHTQAVILTVENDHPRFLFNTKQSRQYEITSAKALPGLRRGQTVAIAYRPDDPTNAQIEAGTPRWFLALLFSGLGVIVTYLGLYLSRREHENQEF</sequence>
<dbReference type="RefSeq" id="WP_147648480.1">
    <property type="nucleotide sequence ID" value="NZ_CP042806.1"/>
</dbReference>
<dbReference type="KEGG" id="talb:FTW19_15560"/>
<proteinExistence type="predicted"/>
<keyword evidence="3" id="KW-1185">Reference proteome</keyword>
<evidence type="ECO:0000256" key="1">
    <source>
        <dbReference type="SAM" id="Phobius"/>
    </source>
</evidence>
<evidence type="ECO:0000313" key="3">
    <source>
        <dbReference type="Proteomes" id="UP000321820"/>
    </source>
</evidence>
<keyword evidence="1" id="KW-1133">Transmembrane helix</keyword>
<dbReference type="OrthoDB" id="4289693at2"/>
<keyword evidence="1" id="KW-0472">Membrane</keyword>
<keyword evidence="1" id="KW-0812">Transmembrane</keyword>
<feature type="transmembrane region" description="Helical" evidence="1">
    <location>
        <begin position="99"/>
        <end position="119"/>
    </location>
</feature>
<accession>A0A5B9EGU9</accession>
<dbReference type="EMBL" id="CP042806">
    <property type="protein sequence ID" value="QEE29286.1"/>
    <property type="molecule type" value="Genomic_DNA"/>
</dbReference>
<gene>
    <name evidence="2" type="ORF">FTW19_15560</name>
</gene>
<reference evidence="2 3" key="1">
    <citation type="submission" date="2019-08" db="EMBL/GenBank/DDBJ databases">
        <title>Complete genome sequence of Terriglobus albidus strain ORNL.</title>
        <authorList>
            <person name="Podar M."/>
        </authorList>
    </citation>
    <scope>NUCLEOTIDE SEQUENCE [LARGE SCALE GENOMIC DNA]</scope>
    <source>
        <strain evidence="2 3">ORNL</strain>
    </source>
</reference>